<dbReference type="Pfam" id="PF13855">
    <property type="entry name" value="LRR_8"/>
    <property type="match status" value="1"/>
</dbReference>
<organism evidence="3 4">
    <name type="scientific">Nematocida displodere</name>
    <dbReference type="NCBI Taxonomy" id="1805483"/>
    <lineage>
        <taxon>Eukaryota</taxon>
        <taxon>Fungi</taxon>
        <taxon>Fungi incertae sedis</taxon>
        <taxon>Microsporidia</taxon>
        <taxon>Nematocida</taxon>
    </lineage>
</organism>
<reference evidence="3 4" key="1">
    <citation type="submission" date="2016-02" db="EMBL/GenBank/DDBJ databases">
        <title>Discovery of a natural microsporidian pathogen with a broad tissue tropism in Caenorhabditis elegans.</title>
        <authorList>
            <person name="Luallen R.J."/>
            <person name="Reinke A.W."/>
            <person name="Tong L."/>
            <person name="Botts M.R."/>
            <person name="Felix M.-A."/>
            <person name="Troemel E.R."/>
        </authorList>
    </citation>
    <scope>NUCLEOTIDE SEQUENCE [LARGE SCALE GENOMIC DNA]</scope>
    <source>
        <strain evidence="3 4">JUm2807</strain>
    </source>
</reference>
<accession>A0A177EHJ0</accession>
<dbReference type="Gene3D" id="3.80.10.10">
    <property type="entry name" value="Ribonuclease Inhibitor"/>
    <property type="match status" value="2"/>
</dbReference>
<dbReference type="InterPro" id="IPR001611">
    <property type="entry name" value="Leu-rich_rpt"/>
</dbReference>
<dbReference type="InterPro" id="IPR032675">
    <property type="entry name" value="LRR_dom_sf"/>
</dbReference>
<dbReference type="EMBL" id="LTDL01000021">
    <property type="protein sequence ID" value="OAG31176.1"/>
    <property type="molecule type" value="Genomic_DNA"/>
</dbReference>
<dbReference type="PANTHER" id="PTHR45617">
    <property type="entry name" value="LEUCINE RICH REPEAT FAMILY PROTEIN"/>
    <property type="match status" value="1"/>
</dbReference>
<dbReference type="Proteomes" id="UP000185944">
    <property type="component" value="Unassembled WGS sequence"/>
</dbReference>
<dbReference type="Pfam" id="PF00560">
    <property type="entry name" value="LRR_1"/>
    <property type="match status" value="1"/>
</dbReference>
<dbReference type="SUPFAM" id="SSF52047">
    <property type="entry name" value="RNI-like"/>
    <property type="match status" value="2"/>
</dbReference>
<keyword evidence="2" id="KW-0677">Repeat</keyword>
<dbReference type="InterPro" id="IPR003591">
    <property type="entry name" value="Leu-rich_rpt_typical-subtyp"/>
</dbReference>
<keyword evidence="1" id="KW-0433">Leucine-rich repeat</keyword>
<evidence type="ECO:0000313" key="4">
    <source>
        <dbReference type="Proteomes" id="UP000185944"/>
    </source>
</evidence>
<dbReference type="PANTHER" id="PTHR45617:SF181">
    <property type="entry name" value="LP04042P"/>
    <property type="match status" value="1"/>
</dbReference>
<comment type="caution">
    <text evidence="3">The sequence shown here is derived from an EMBL/GenBank/DDBJ whole genome shotgun (WGS) entry which is preliminary data.</text>
</comment>
<dbReference type="VEuPathDB" id="MicrosporidiaDB:NEDG_01589"/>
<proteinExistence type="predicted"/>
<sequence length="614" mass="68832">MEVQQTYKENIHKNNTLLDSSEFVSKSMSFKGRNLTDALWETLETYPSVEILVLDDNNITTLPKNILKKCFPRLRVLSMRKNKLTSLSAESLEHPTLEIADFEENTDLSELLLEEAGGTAGAMGSGVPPIGTAAHTVMFLGLLKTQIATISPNFFKAFSSLNKLMIHCESICGACGYGFLNSLAKLQCLVVTGARTNSCHLCKVTGGAHGAMGSSLYALACTMPNLVELDLSGKNMSIEYFVFIAPMPCLRVLRMQGKVVRDMSLRDWPGILKTLKHLTLGVIDDEHDANFAKPGAESTFYAERILEATNLESLSFDSRTNKKIKFSLGTKKVVFPHLRHLTIKNCDLRPLTFFNQENAPLLDSLEIVNGHFTEGYFYTIKKRLGDRLKSLRIGIENMDASQAIYDLFTFIRSHQQLDVLHLNVCESITESQSFYKYFSDRPPIKELYVIGRMNIHRMKRFLYQIGHCSTLTSLLLDIEEPSTVMAYFYPVFNLSFFSLKGTFIGKKDVLGAKPESPNDLKKLGGMKHLSVLDLSGCRLSVVPDNIISSLSFLSQLYINDNQLKDLPEDLVALLKTQKNVPLYIDISNNHLGMDKIDKMSIINCWLGTSGFILY</sequence>
<keyword evidence="4" id="KW-1185">Reference proteome</keyword>
<dbReference type="GeneID" id="93647939"/>
<dbReference type="SMART" id="SM00369">
    <property type="entry name" value="LRR_TYP"/>
    <property type="match status" value="4"/>
</dbReference>
<gene>
    <name evidence="3" type="ORF">NEDG_01589</name>
</gene>
<evidence type="ECO:0000313" key="3">
    <source>
        <dbReference type="EMBL" id="OAG31176.1"/>
    </source>
</evidence>
<dbReference type="AlphaFoldDB" id="A0A177EHJ0"/>
<dbReference type="RefSeq" id="XP_067544897.1">
    <property type="nucleotide sequence ID" value="XM_067689007.1"/>
</dbReference>
<evidence type="ECO:0000256" key="1">
    <source>
        <dbReference type="ARBA" id="ARBA00022614"/>
    </source>
</evidence>
<name>A0A177EHJ0_9MICR</name>
<dbReference type="OrthoDB" id="2187496at2759"/>
<protein>
    <submittedName>
        <fullName evidence="3">Uncharacterized protein</fullName>
    </submittedName>
</protein>
<evidence type="ECO:0000256" key="2">
    <source>
        <dbReference type="ARBA" id="ARBA00022737"/>
    </source>
</evidence>